<evidence type="ECO:0000256" key="1">
    <source>
        <dbReference type="ARBA" id="ARBA00022827"/>
    </source>
</evidence>
<dbReference type="InterPro" id="IPR006094">
    <property type="entry name" value="Oxid_FAD_bind_N"/>
</dbReference>
<reference evidence="3 4" key="1">
    <citation type="submission" date="2022-03" db="EMBL/GenBank/DDBJ databases">
        <authorList>
            <person name="Jo J.-H."/>
            <person name="Im W.-T."/>
        </authorList>
    </citation>
    <scope>NUCLEOTIDE SEQUENCE [LARGE SCALE GENOMIC DNA]</scope>
    <source>
        <strain evidence="3 4">SM33</strain>
    </source>
</reference>
<dbReference type="PANTHER" id="PTHR43762:SF1">
    <property type="entry name" value="D-ARABINONO-1,4-LACTONE OXIDASE"/>
    <property type="match status" value="1"/>
</dbReference>
<dbReference type="SUPFAM" id="SSF56176">
    <property type="entry name" value="FAD-binding/transporter-associated domain-like"/>
    <property type="match status" value="1"/>
</dbReference>
<evidence type="ECO:0000313" key="3">
    <source>
        <dbReference type="EMBL" id="MCH8614754.1"/>
    </source>
</evidence>
<proteinExistence type="predicted"/>
<dbReference type="InterPro" id="IPR016166">
    <property type="entry name" value="FAD-bd_PCMH"/>
</dbReference>
<name>A0ABS9VJP0_9SPHN</name>
<dbReference type="RefSeq" id="WP_241445320.1">
    <property type="nucleotide sequence ID" value="NZ_JAKZHW010000001.1"/>
</dbReference>
<accession>A0ABS9VJP0</accession>
<sequence>MVIARRAEQVLSWGRCHRFDHVRLIPGTIDEAREAVRGEGPVLPFGLGRSYGDSCLNDNAVLIDTQRLDHFVSFDEAKGEIVCEAGVSLDAILALLATKPQTDGYWFLPVVPGTKFVTVGGAIANDVHGKNHEVEGTFGRHVNWFDLARSDGQLLRCSPEENAELFAATIGGLGLTGLVTRASIRLMKVPSLMLEVEDIRIRNLDHYFEVAEESRSGWTHHAAWVDVLAEGKAAGRGIYTRSRFTTCENSKEAKSGGPRVPVEAPSWAISHPTIKLFNAVYGRKLFGEMRRTECTPYGPVFFPLDGVSDWNKMYGRGGFYQYQCVVPKDLARESTAALLPTIAEDRQGSFLTVLKEFGDITSPGMLSFPMPGTTLAVDFPNRGERTLELLDRLDAITLDAGGRVYAAKDGRASAEMLVQGFPKLETFRRYVDPAFSSTFWRRSAGTR</sequence>
<dbReference type="PANTHER" id="PTHR43762">
    <property type="entry name" value="L-GULONOLACTONE OXIDASE"/>
    <property type="match status" value="1"/>
</dbReference>
<dbReference type="InterPro" id="IPR036318">
    <property type="entry name" value="FAD-bd_PCMH-like_sf"/>
</dbReference>
<gene>
    <name evidence="3" type="ORF">LZ016_01350</name>
</gene>
<dbReference type="Proteomes" id="UP001203058">
    <property type="component" value="Unassembled WGS sequence"/>
</dbReference>
<dbReference type="EMBL" id="JAKZHW010000001">
    <property type="protein sequence ID" value="MCH8614754.1"/>
    <property type="molecule type" value="Genomic_DNA"/>
</dbReference>
<evidence type="ECO:0000313" key="4">
    <source>
        <dbReference type="Proteomes" id="UP001203058"/>
    </source>
</evidence>
<comment type="caution">
    <text evidence="3">The sequence shown here is derived from an EMBL/GenBank/DDBJ whole genome shotgun (WGS) entry which is preliminary data.</text>
</comment>
<feature type="domain" description="FAD-binding PCMH-type" evidence="2">
    <location>
        <begin position="14"/>
        <end position="189"/>
    </location>
</feature>
<evidence type="ECO:0000259" key="2">
    <source>
        <dbReference type="PROSITE" id="PS51387"/>
    </source>
</evidence>
<dbReference type="Gene3D" id="3.30.465.10">
    <property type="match status" value="1"/>
</dbReference>
<protein>
    <submittedName>
        <fullName evidence="3">FAD-binding oxidoreductase</fullName>
    </submittedName>
</protein>
<organism evidence="3 4">
    <name type="scientific">Sphingomonas telluris</name>
    <dbReference type="NCBI Taxonomy" id="2907998"/>
    <lineage>
        <taxon>Bacteria</taxon>
        <taxon>Pseudomonadati</taxon>
        <taxon>Pseudomonadota</taxon>
        <taxon>Alphaproteobacteria</taxon>
        <taxon>Sphingomonadales</taxon>
        <taxon>Sphingomonadaceae</taxon>
        <taxon>Sphingomonas</taxon>
    </lineage>
</organism>
<dbReference type="Pfam" id="PF01565">
    <property type="entry name" value="FAD_binding_4"/>
    <property type="match status" value="1"/>
</dbReference>
<dbReference type="PROSITE" id="PS51387">
    <property type="entry name" value="FAD_PCMH"/>
    <property type="match status" value="1"/>
</dbReference>
<dbReference type="InterPro" id="IPR016169">
    <property type="entry name" value="FAD-bd_PCMH_sub2"/>
</dbReference>
<dbReference type="InterPro" id="IPR010031">
    <property type="entry name" value="FAD_lactone_oxidase-like"/>
</dbReference>
<keyword evidence="4" id="KW-1185">Reference proteome</keyword>
<keyword evidence="1" id="KW-0274">FAD</keyword>
<keyword evidence="1" id="KW-0285">Flavoprotein</keyword>